<evidence type="ECO:0000256" key="3">
    <source>
        <dbReference type="ARBA" id="ARBA00022679"/>
    </source>
</evidence>
<reference evidence="7 8" key="1">
    <citation type="journal article" date="2010" name="Stand. Genomic Sci.">
        <title>Complete genome sequence of Conexibacter woesei type strain (ID131577).</title>
        <authorList>
            <person name="Pukall R."/>
            <person name="Lapidus A."/>
            <person name="Glavina Del Rio T."/>
            <person name="Copeland A."/>
            <person name="Tice H."/>
            <person name="Cheng J.-F."/>
            <person name="Lucas S."/>
            <person name="Chen F."/>
            <person name="Nolan M."/>
            <person name="Bruce D."/>
            <person name="Goodwin L."/>
            <person name="Pitluck S."/>
            <person name="Mavromatis K."/>
            <person name="Ivanova N."/>
            <person name="Ovchinnikova G."/>
            <person name="Pati A."/>
            <person name="Chen A."/>
            <person name="Palaniappan K."/>
            <person name="Land M."/>
            <person name="Hauser L."/>
            <person name="Chang Y.-J."/>
            <person name="Jeffries C.D."/>
            <person name="Chain P."/>
            <person name="Meincke L."/>
            <person name="Sims D."/>
            <person name="Brettin T."/>
            <person name="Detter J.C."/>
            <person name="Rohde M."/>
            <person name="Goeker M."/>
            <person name="Bristow J."/>
            <person name="Eisen J.A."/>
            <person name="Markowitz V."/>
            <person name="Kyrpides N.C."/>
            <person name="Klenk H.-P."/>
            <person name="Hugenholtz P."/>
        </authorList>
    </citation>
    <scope>NUCLEOTIDE SEQUENCE [LARGE SCALE GENOMIC DNA]</scope>
    <source>
        <strain evidence="8">DSM 14684 / CIP 108061 / JCM 11494 / NBRC 100937 / ID131577</strain>
    </source>
</reference>
<dbReference type="GO" id="GO:0032259">
    <property type="term" value="P:methylation"/>
    <property type="evidence" value="ECO:0007669"/>
    <property type="project" value="UniProtKB-KW"/>
</dbReference>
<dbReference type="EC" id="2.1.1.79" evidence="7"/>
<dbReference type="OrthoDB" id="9782855at2"/>
<gene>
    <name evidence="7" type="ordered locus">Cwoe_4722</name>
</gene>
<keyword evidence="4" id="KW-0949">S-adenosyl-L-methionine</keyword>
<comment type="similarity">
    <text evidence="1">Belongs to the CFA/CMAS family.</text>
</comment>
<dbReference type="PANTHER" id="PTHR43667">
    <property type="entry name" value="CYCLOPROPANE-FATTY-ACYL-PHOSPHOLIPID SYNTHASE"/>
    <property type="match status" value="1"/>
</dbReference>
<feature type="active site" evidence="6">
    <location>
        <position position="380"/>
    </location>
</feature>
<dbReference type="Gene3D" id="3.40.50.150">
    <property type="entry name" value="Vaccinia Virus protein VP39"/>
    <property type="match status" value="1"/>
</dbReference>
<dbReference type="KEGG" id="cwo:Cwoe_4722"/>
<proteinExistence type="inferred from homology"/>
<evidence type="ECO:0000256" key="4">
    <source>
        <dbReference type="ARBA" id="ARBA00022691"/>
    </source>
</evidence>
<keyword evidence="5" id="KW-0443">Lipid metabolism</keyword>
<dbReference type="CDD" id="cd02440">
    <property type="entry name" value="AdoMet_MTases"/>
    <property type="match status" value="1"/>
</dbReference>
<keyword evidence="3 7" id="KW-0808">Transferase</keyword>
<dbReference type="eggNOG" id="COG2230">
    <property type="taxonomic scope" value="Bacteria"/>
</dbReference>
<dbReference type="EMBL" id="CP001854">
    <property type="protein sequence ID" value="ADB53135.1"/>
    <property type="molecule type" value="Genomic_DNA"/>
</dbReference>
<evidence type="ECO:0000313" key="7">
    <source>
        <dbReference type="EMBL" id="ADB53135.1"/>
    </source>
</evidence>
<dbReference type="InterPro" id="IPR029063">
    <property type="entry name" value="SAM-dependent_MTases_sf"/>
</dbReference>
<evidence type="ECO:0000256" key="1">
    <source>
        <dbReference type="ARBA" id="ARBA00010815"/>
    </source>
</evidence>
<dbReference type="RefSeq" id="WP_012936186.1">
    <property type="nucleotide sequence ID" value="NC_013739.1"/>
</dbReference>
<dbReference type="PANTHER" id="PTHR43667:SF2">
    <property type="entry name" value="FATTY ACID C-METHYL TRANSFERASE"/>
    <property type="match status" value="1"/>
</dbReference>
<dbReference type="InterPro" id="IPR003333">
    <property type="entry name" value="CMAS"/>
</dbReference>
<reference evidence="8" key="2">
    <citation type="submission" date="2010-01" db="EMBL/GenBank/DDBJ databases">
        <title>The complete genome of Conexibacter woesei DSM 14684.</title>
        <authorList>
            <consortium name="US DOE Joint Genome Institute (JGI-PGF)"/>
            <person name="Lucas S."/>
            <person name="Copeland A."/>
            <person name="Lapidus A."/>
            <person name="Glavina del Rio T."/>
            <person name="Dalin E."/>
            <person name="Tice H."/>
            <person name="Bruce D."/>
            <person name="Goodwin L."/>
            <person name="Pitluck S."/>
            <person name="Kyrpides N."/>
            <person name="Mavromatis K."/>
            <person name="Ivanova N."/>
            <person name="Mikhailova N."/>
            <person name="Chertkov O."/>
            <person name="Brettin T."/>
            <person name="Detter J.C."/>
            <person name="Han C."/>
            <person name="Larimer F."/>
            <person name="Land M."/>
            <person name="Hauser L."/>
            <person name="Markowitz V."/>
            <person name="Cheng J.-F."/>
            <person name="Hugenholtz P."/>
            <person name="Woyke T."/>
            <person name="Wu D."/>
            <person name="Pukall R."/>
            <person name="Steenblock K."/>
            <person name="Schneider S."/>
            <person name="Klenk H.-P."/>
            <person name="Eisen J.A."/>
        </authorList>
    </citation>
    <scope>NUCLEOTIDE SEQUENCE [LARGE SCALE GENOMIC DNA]</scope>
    <source>
        <strain evidence="8">DSM 14684 / CIP 108061 / JCM 11494 / NBRC 100937 / ID131577</strain>
    </source>
</reference>
<dbReference type="PIRSF" id="PIRSF003085">
    <property type="entry name" value="CMAS"/>
    <property type="match status" value="1"/>
</dbReference>
<sequence length="438" mass="48695">MRPRERAARATAHALLARVRGGVIELVEPGGRVVALGAQAGPPAAPLRARVVVRSPAFYTELVGARGVGLGRAYRDGLWTCDDLVTLVRIAARAMVAGDRVRERLLPLTGPAQRFAWKRRANTRARSRERIAAHYDLGNELFARFLDETMMYSCGIFERPGATLREASVAKLERIGRTLDLRPSDHVLEIGTGWGGFAIHAAQRWGCRVTTTTISRAQHEHAVAAVRAAGLADRVTVLLQDYRDLRGRYDKLVSIEMIEAVGWEHLDTYFAVCARRLKDDGAMLLQAIVTSDLTYRVERASVGFINAFVFPGGTLPSMAAIERSVGRTDLRGVRMEDITAHYVPTLRHWRENFLARWHELREHGYDERFRRIWELYLAYCEAGFAERRIRDVQLTLAKPGFRAEPLPELARIPTLTIDDLGPPAGAGADDPLSAAASS</sequence>
<dbReference type="SUPFAM" id="SSF53335">
    <property type="entry name" value="S-adenosyl-L-methionine-dependent methyltransferases"/>
    <property type="match status" value="1"/>
</dbReference>
<dbReference type="Pfam" id="PF02353">
    <property type="entry name" value="CMAS"/>
    <property type="match status" value="1"/>
</dbReference>
<evidence type="ECO:0000256" key="6">
    <source>
        <dbReference type="PIRSR" id="PIRSR003085-1"/>
    </source>
</evidence>
<accession>D3FA40</accession>
<name>D3FA40_CONWI</name>
<organism evidence="7 8">
    <name type="scientific">Conexibacter woesei (strain DSM 14684 / CCUG 47730 / CIP 108061 / JCM 11494 / NBRC 100937 / ID131577)</name>
    <dbReference type="NCBI Taxonomy" id="469383"/>
    <lineage>
        <taxon>Bacteria</taxon>
        <taxon>Bacillati</taxon>
        <taxon>Actinomycetota</taxon>
        <taxon>Thermoleophilia</taxon>
        <taxon>Solirubrobacterales</taxon>
        <taxon>Conexibacteraceae</taxon>
        <taxon>Conexibacter</taxon>
    </lineage>
</organism>
<dbReference type="InterPro" id="IPR050723">
    <property type="entry name" value="CFA/CMAS"/>
</dbReference>
<dbReference type="STRING" id="469383.Cwoe_4722"/>
<keyword evidence="8" id="KW-1185">Reference proteome</keyword>
<dbReference type="AlphaFoldDB" id="D3FA40"/>
<dbReference type="GO" id="GO:0008825">
    <property type="term" value="F:cyclopropane-fatty-acyl-phospholipid synthase activity"/>
    <property type="evidence" value="ECO:0007669"/>
    <property type="project" value="UniProtKB-EC"/>
</dbReference>
<keyword evidence="2 7" id="KW-0489">Methyltransferase</keyword>
<dbReference type="Proteomes" id="UP000008229">
    <property type="component" value="Chromosome"/>
</dbReference>
<evidence type="ECO:0000313" key="8">
    <source>
        <dbReference type="Proteomes" id="UP000008229"/>
    </source>
</evidence>
<protein>
    <submittedName>
        <fullName evidence="7">Cyclopropane-fatty-acyl-phospholipid synthase</fullName>
        <ecNumber evidence="7">2.1.1.79</ecNumber>
    </submittedName>
</protein>
<dbReference type="GO" id="GO:0008610">
    <property type="term" value="P:lipid biosynthetic process"/>
    <property type="evidence" value="ECO:0007669"/>
    <property type="project" value="InterPro"/>
</dbReference>
<evidence type="ECO:0000256" key="2">
    <source>
        <dbReference type="ARBA" id="ARBA00022603"/>
    </source>
</evidence>
<dbReference type="HOGENOM" id="CLU_026434_0_0_11"/>
<evidence type="ECO:0000256" key="5">
    <source>
        <dbReference type="ARBA" id="ARBA00023098"/>
    </source>
</evidence>